<dbReference type="OrthoDB" id="154361at2759"/>
<protein>
    <recommendedName>
        <fullName evidence="4">CCHC-type domain-containing protein</fullName>
    </recommendedName>
</protein>
<dbReference type="AlphaFoldDB" id="A0A0C2YNV8"/>
<dbReference type="HOGENOM" id="CLU_011693_1_1_1"/>
<feature type="non-terminal residue" evidence="2">
    <location>
        <position position="543"/>
    </location>
</feature>
<reference evidence="3" key="2">
    <citation type="submission" date="2015-01" db="EMBL/GenBank/DDBJ databases">
        <title>Evolutionary Origins and Diversification of the Mycorrhizal Mutualists.</title>
        <authorList>
            <consortium name="DOE Joint Genome Institute"/>
            <consortium name="Mycorrhizal Genomics Consortium"/>
            <person name="Kohler A."/>
            <person name="Kuo A."/>
            <person name="Nagy L.G."/>
            <person name="Floudas D."/>
            <person name="Copeland A."/>
            <person name="Barry K.W."/>
            <person name="Cichocki N."/>
            <person name="Veneault-Fourrey C."/>
            <person name="LaButti K."/>
            <person name="Lindquist E.A."/>
            <person name="Lipzen A."/>
            <person name="Lundell T."/>
            <person name="Morin E."/>
            <person name="Murat C."/>
            <person name="Riley R."/>
            <person name="Ohm R."/>
            <person name="Sun H."/>
            <person name="Tunlid A."/>
            <person name="Henrissat B."/>
            <person name="Grigoriev I.V."/>
            <person name="Hibbett D.S."/>
            <person name="Martin F."/>
        </authorList>
    </citation>
    <scope>NUCLEOTIDE SEQUENCE [LARGE SCALE GENOMIC DNA]</scope>
    <source>
        <strain evidence="3">Foug A</strain>
    </source>
</reference>
<dbReference type="STRING" id="1036808.A0A0C2YNV8"/>
<organism evidence="2 3">
    <name type="scientific">Scleroderma citrinum Foug A</name>
    <dbReference type="NCBI Taxonomy" id="1036808"/>
    <lineage>
        <taxon>Eukaryota</taxon>
        <taxon>Fungi</taxon>
        <taxon>Dikarya</taxon>
        <taxon>Basidiomycota</taxon>
        <taxon>Agaricomycotina</taxon>
        <taxon>Agaricomycetes</taxon>
        <taxon>Agaricomycetidae</taxon>
        <taxon>Boletales</taxon>
        <taxon>Sclerodermatineae</taxon>
        <taxon>Sclerodermataceae</taxon>
        <taxon>Scleroderma</taxon>
    </lineage>
</organism>
<dbReference type="InParanoid" id="A0A0C2YNV8"/>
<evidence type="ECO:0000256" key="1">
    <source>
        <dbReference type="SAM" id="MobiDB-lite"/>
    </source>
</evidence>
<dbReference type="EMBL" id="KN822259">
    <property type="protein sequence ID" value="KIM51418.1"/>
    <property type="molecule type" value="Genomic_DNA"/>
</dbReference>
<reference evidence="2 3" key="1">
    <citation type="submission" date="2014-04" db="EMBL/GenBank/DDBJ databases">
        <authorList>
            <consortium name="DOE Joint Genome Institute"/>
            <person name="Kuo A."/>
            <person name="Kohler A."/>
            <person name="Nagy L.G."/>
            <person name="Floudas D."/>
            <person name="Copeland A."/>
            <person name="Barry K.W."/>
            <person name="Cichocki N."/>
            <person name="Veneault-Fourrey C."/>
            <person name="LaButti K."/>
            <person name="Lindquist E.A."/>
            <person name="Lipzen A."/>
            <person name="Lundell T."/>
            <person name="Morin E."/>
            <person name="Murat C."/>
            <person name="Sun H."/>
            <person name="Tunlid A."/>
            <person name="Henrissat B."/>
            <person name="Grigoriev I.V."/>
            <person name="Hibbett D.S."/>
            <person name="Martin F."/>
            <person name="Nordberg H.P."/>
            <person name="Cantor M.N."/>
            <person name="Hua S.X."/>
        </authorList>
    </citation>
    <scope>NUCLEOTIDE SEQUENCE [LARGE SCALE GENOMIC DNA]</scope>
    <source>
        <strain evidence="2 3">Foug A</strain>
    </source>
</reference>
<evidence type="ECO:0008006" key="4">
    <source>
        <dbReference type="Google" id="ProtNLM"/>
    </source>
</evidence>
<dbReference type="Gene3D" id="4.10.60.10">
    <property type="entry name" value="Zinc finger, CCHC-type"/>
    <property type="match status" value="1"/>
</dbReference>
<feature type="compositionally biased region" description="Low complexity" evidence="1">
    <location>
        <begin position="214"/>
        <end position="232"/>
    </location>
</feature>
<name>A0A0C2YNV8_9AGAM</name>
<gene>
    <name evidence="2" type="ORF">SCLCIDRAFT_33461</name>
</gene>
<evidence type="ECO:0000313" key="3">
    <source>
        <dbReference type="Proteomes" id="UP000053989"/>
    </source>
</evidence>
<dbReference type="Proteomes" id="UP000053989">
    <property type="component" value="Unassembled WGS sequence"/>
</dbReference>
<dbReference type="Gene3D" id="2.40.70.10">
    <property type="entry name" value="Acid Proteases"/>
    <property type="match status" value="1"/>
</dbReference>
<keyword evidence="3" id="KW-1185">Reference proteome</keyword>
<proteinExistence type="predicted"/>
<feature type="region of interest" description="Disordered" evidence="1">
    <location>
        <begin position="212"/>
        <end position="237"/>
    </location>
</feature>
<sequence length="543" mass="59634">MANWDDIILQLANGQQALHNTLQQYIAMQAAGGAAHPKKIVLAPELYDGSPQKFHEWWSKTKVWVATTHAAASDREKAVAVFSCLEGPRASHYAQALKVQSTCPNEYAKDLLKRAVQRKVLEQVYMRGLPREMWEQVVGAVRTVGRAQELFLINTASPTWYFGTNNYLTSSGTPSGSGAPMDIGATTTCPQRGKGIQCYNCQGFSHISRECSQPRRAQQQGPQQGWAVQPQVDPNDDDERVKAVRESDDETGIIALESELDTAIRVLDYRLSLTTDSVALTPVSSPLSVSFNKYASLVVEDVDTQYTMDCVDTTVSFVSPSATVPSTGVPRSGLAPDIKRGVLNSCVLINGQKFPSLASSDSESPADDLEVGFPVELRRTVTMECEVRIPVQVRGPVDTIEVEALLDSGATGCFVDKSWALDRCLWLSKLVKPVPVLNVDGTRNQEGDITHYALLTVGVGKHAERLWCAVTCLGKVPLILGHDWLKKHNPDIDWTTGDVKLSCCPPECKSLMDTRFAELISDNESQEMWIQAIKNHESKGDVD</sequence>
<accession>A0A0C2YNV8</accession>
<dbReference type="InterPro" id="IPR021109">
    <property type="entry name" value="Peptidase_aspartic_dom_sf"/>
</dbReference>
<dbReference type="SUPFAM" id="SSF50630">
    <property type="entry name" value="Acid proteases"/>
    <property type="match status" value="1"/>
</dbReference>
<dbReference type="CDD" id="cd00303">
    <property type="entry name" value="retropepsin_like"/>
    <property type="match status" value="1"/>
</dbReference>
<evidence type="ECO:0000313" key="2">
    <source>
        <dbReference type="EMBL" id="KIM51418.1"/>
    </source>
</evidence>